<feature type="non-terminal residue" evidence="1">
    <location>
        <position position="70"/>
    </location>
</feature>
<accession>X1ESK8</accession>
<reference evidence="1" key="1">
    <citation type="journal article" date="2014" name="Front. Microbiol.">
        <title>High frequency of phylogenetically diverse reductive dehalogenase-homologous genes in deep subseafloor sedimentary metagenomes.</title>
        <authorList>
            <person name="Kawai M."/>
            <person name="Futagami T."/>
            <person name="Toyoda A."/>
            <person name="Takaki Y."/>
            <person name="Nishi S."/>
            <person name="Hori S."/>
            <person name="Arai W."/>
            <person name="Tsubouchi T."/>
            <person name="Morono Y."/>
            <person name="Uchiyama I."/>
            <person name="Ito T."/>
            <person name="Fujiyama A."/>
            <person name="Inagaki F."/>
            <person name="Takami H."/>
        </authorList>
    </citation>
    <scope>NUCLEOTIDE SEQUENCE</scope>
    <source>
        <strain evidence="1">Expedition CK06-06</strain>
    </source>
</reference>
<name>X1ESK8_9ZZZZ</name>
<comment type="caution">
    <text evidence="1">The sequence shown here is derived from an EMBL/GenBank/DDBJ whole genome shotgun (WGS) entry which is preliminary data.</text>
</comment>
<evidence type="ECO:0000313" key="1">
    <source>
        <dbReference type="EMBL" id="GAH20144.1"/>
    </source>
</evidence>
<proteinExistence type="predicted"/>
<evidence type="ECO:0008006" key="2">
    <source>
        <dbReference type="Google" id="ProtNLM"/>
    </source>
</evidence>
<dbReference type="EMBL" id="BARU01004394">
    <property type="protein sequence ID" value="GAH20144.1"/>
    <property type="molecule type" value="Genomic_DNA"/>
</dbReference>
<organism evidence="1">
    <name type="scientific">marine sediment metagenome</name>
    <dbReference type="NCBI Taxonomy" id="412755"/>
    <lineage>
        <taxon>unclassified sequences</taxon>
        <taxon>metagenomes</taxon>
        <taxon>ecological metagenomes</taxon>
    </lineage>
</organism>
<gene>
    <name evidence="1" type="ORF">S03H2_08868</name>
</gene>
<sequence length="70" mass="7917">MTNAKDLGQMTISMLRGEKGRQIKELDRLIEWLETQDNKPDVVCLSNVLLVGLAKRIKQRLGVPVVCLLQ</sequence>
<dbReference type="AlphaFoldDB" id="X1ESK8"/>
<protein>
    <recommendedName>
        <fullName evidence="2">Glycosyltransferase subfamily 4-like N-terminal domain-containing protein</fullName>
    </recommendedName>
</protein>